<gene>
    <name evidence="2" type="ORF">GKD95_00850</name>
</gene>
<accession>A0A844DRR3</accession>
<reference evidence="2 3" key="1">
    <citation type="journal article" date="2019" name="Nat. Med.">
        <title>A library of human gut bacterial isolates paired with longitudinal multiomics data enables mechanistic microbiome research.</title>
        <authorList>
            <person name="Poyet M."/>
            <person name="Groussin M."/>
            <person name="Gibbons S.M."/>
            <person name="Avila-Pacheco J."/>
            <person name="Jiang X."/>
            <person name="Kearney S.M."/>
            <person name="Perrotta A.R."/>
            <person name="Berdy B."/>
            <person name="Zhao S."/>
            <person name="Lieberman T.D."/>
            <person name="Swanson P.K."/>
            <person name="Smith M."/>
            <person name="Roesemann S."/>
            <person name="Alexander J.E."/>
            <person name="Rich S.A."/>
            <person name="Livny J."/>
            <person name="Vlamakis H."/>
            <person name="Clish C."/>
            <person name="Bullock K."/>
            <person name="Deik A."/>
            <person name="Scott J."/>
            <person name="Pierce K.A."/>
            <person name="Xavier R.J."/>
            <person name="Alm E.J."/>
        </authorList>
    </citation>
    <scope>NUCLEOTIDE SEQUENCE [LARGE SCALE GENOMIC DNA]</scope>
    <source>
        <strain evidence="2 3">BIOML-A1</strain>
    </source>
</reference>
<proteinExistence type="predicted"/>
<name>A0A844DRR3_9FIRM</name>
<dbReference type="RefSeq" id="WP_154276169.1">
    <property type="nucleotide sequence ID" value="NZ_CABMES010000003.1"/>
</dbReference>
<evidence type="ECO:0000313" key="3">
    <source>
        <dbReference type="Proteomes" id="UP000461506"/>
    </source>
</evidence>
<dbReference type="EMBL" id="WKQN01000001">
    <property type="protein sequence ID" value="MSC61918.1"/>
    <property type="molecule type" value="Genomic_DNA"/>
</dbReference>
<evidence type="ECO:0000256" key="1">
    <source>
        <dbReference type="SAM" id="Coils"/>
    </source>
</evidence>
<sequence length="47" mass="5160">MAELQEENEALKTKVSSLETNLDNTQMALCDVYEQLIAVTSAADKEA</sequence>
<dbReference type="AlphaFoldDB" id="A0A844DRR3"/>
<comment type="caution">
    <text evidence="2">The sequence shown here is derived from an EMBL/GenBank/DDBJ whole genome shotgun (WGS) entry which is preliminary data.</text>
</comment>
<feature type="coiled-coil region" evidence="1">
    <location>
        <begin position="1"/>
        <end position="28"/>
    </location>
</feature>
<keyword evidence="1" id="KW-0175">Coiled coil</keyword>
<dbReference type="Proteomes" id="UP000461506">
    <property type="component" value="Unassembled WGS sequence"/>
</dbReference>
<protein>
    <submittedName>
        <fullName evidence="2">Uncharacterized protein</fullName>
    </submittedName>
</protein>
<evidence type="ECO:0000313" key="2">
    <source>
        <dbReference type="EMBL" id="MSC61918.1"/>
    </source>
</evidence>
<organism evidence="2 3">
    <name type="scientific">Faecalibacterium prausnitzii</name>
    <dbReference type="NCBI Taxonomy" id="853"/>
    <lineage>
        <taxon>Bacteria</taxon>
        <taxon>Bacillati</taxon>
        <taxon>Bacillota</taxon>
        <taxon>Clostridia</taxon>
        <taxon>Eubacteriales</taxon>
        <taxon>Oscillospiraceae</taxon>
        <taxon>Faecalibacterium</taxon>
    </lineage>
</organism>